<gene>
    <name evidence="3" type="ORF">GLV81_11025</name>
</gene>
<evidence type="ECO:0000313" key="4">
    <source>
        <dbReference type="Proteomes" id="UP000426027"/>
    </source>
</evidence>
<reference evidence="3 4" key="1">
    <citation type="submission" date="2019-11" db="EMBL/GenBank/DDBJ databases">
        <authorList>
            <person name="Im W.T."/>
        </authorList>
    </citation>
    <scope>NUCLEOTIDE SEQUENCE [LARGE SCALE GENOMIC DNA]</scope>
    <source>
        <strain evidence="3 4">SB-02</strain>
    </source>
</reference>
<evidence type="ECO:0000313" key="3">
    <source>
        <dbReference type="EMBL" id="QGW28561.1"/>
    </source>
</evidence>
<protein>
    <submittedName>
        <fullName evidence="3">DUF4136 domain-containing protein</fullName>
    </submittedName>
</protein>
<organism evidence="3 4">
    <name type="scientific">Phnomibacter ginsenosidimutans</name>
    <dbReference type="NCBI Taxonomy" id="2676868"/>
    <lineage>
        <taxon>Bacteria</taxon>
        <taxon>Pseudomonadati</taxon>
        <taxon>Bacteroidota</taxon>
        <taxon>Chitinophagia</taxon>
        <taxon>Chitinophagales</taxon>
        <taxon>Chitinophagaceae</taxon>
        <taxon>Phnomibacter</taxon>
    </lineage>
</organism>
<evidence type="ECO:0000259" key="2">
    <source>
        <dbReference type="Pfam" id="PF13590"/>
    </source>
</evidence>
<dbReference type="Pfam" id="PF13590">
    <property type="entry name" value="DUF4136"/>
    <property type="match status" value="1"/>
</dbReference>
<sequence length="218" mass="24486">MLQKLSWAAFLLIILSACSNSNVLYSSEKLLPTGYDQYKTFAFLPTTDTQYAKMLNNNRFLPLLAAEGRTALEKKGLVLDTLHPDCLFTYHLVINRTYQGNQQQEVVYNPQVYNAASIPLYNQSGSAVSGGTYMRAGTAPGSGIYYFSSDNRPYAFNGKMTVDTLREGSMVIDMIDTKTKAIIWRSVMQGKAIESQTMPIDASIRYYIPKMLKNLPRK</sequence>
<evidence type="ECO:0000256" key="1">
    <source>
        <dbReference type="SAM" id="SignalP"/>
    </source>
</evidence>
<accession>A0A6I6H1Q8</accession>
<dbReference type="InterPro" id="IPR025411">
    <property type="entry name" value="DUF4136"/>
</dbReference>
<dbReference type="RefSeq" id="WP_157478914.1">
    <property type="nucleotide sequence ID" value="NZ_CP046566.1"/>
</dbReference>
<dbReference type="AlphaFoldDB" id="A0A6I6H1Q8"/>
<dbReference type="EMBL" id="CP046566">
    <property type="protein sequence ID" value="QGW28561.1"/>
    <property type="molecule type" value="Genomic_DNA"/>
</dbReference>
<feature type="signal peptide" evidence="1">
    <location>
        <begin position="1"/>
        <end position="21"/>
    </location>
</feature>
<name>A0A6I6H1Q8_9BACT</name>
<dbReference type="PROSITE" id="PS51257">
    <property type="entry name" value="PROKAR_LIPOPROTEIN"/>
    <property type="match status" value="1"/>
</dbReference>
<dbReference type="Proteomes" id="UP000426027">
    <property type="component" value="Chromosome"/>
</dbReference>
<feature type="chain" id="PRO_5026119693" evidence="1">
    <location>
        <begin position="22"/>
        <end position="218"/>
    </location>
</feature>
<proteinExistence type="predicted"/>
<keyword evidence="1" id="KW-0732">Signal</keyword>
<feature type="domain" description="DUF4136" evidence="2">
    <location>
        <begin position="35"/>
        <end position="216"/>
    </location>
</feature>
<dbReference type="KEGG" id="fls:GLV81_11025"/>
<keyword evidence="4" id="KW-1185">Reference proteome</keyword>
<dbReference type="Gene3D" id="3.30.160.670">
    <property type="match status" value="1"/>
</dbReference>